<keyword evidence="5" id="KW-1185">Reference proteome</keyword>
<dbReference type="EMBL" id="CP015401">
    <property type="protein sequence ID" value="ANU58421.2"/>
    <property type="molecule type" value="Genomic_DNA"/>
</dbReference>
<evidence type="ECO:0008006" key="6">
    <source>
        <dbReference type="Google" id="ProtNLM"/>
    </source>
</evidence>
<keyword evidence="1" id="KW-0732">Signal</keyword>
<evidence type="ECO:0000259" key="2">
    <source>
        <dbReference type="Pfam" id="PF01841"/>
    </source>
</evidence>
<accession>A0A1C7H397</accession>
<dbReference type="Gene3D" id="2.60.120.1130">
    <property type="match status" value="1"/>
</dbReference>
<dbReference type="Proteomes" id="UP000092631">
    <property type="component" value="Chromosome"/>
</dbReference>
<evidence type="ECO:0000313" key="5">
    <source>
        <dbReference type="Proteomes" id="UP000092631"/>
    </source>
</evidence>
<feature type="domain" description="DUF3857" evidence="3">
    <location>
        <begin position="66"/>
        <end position="223"/>
    </location>
</feature>
<dbReference type="KEGG" id="bcae:A4V03_13275"/>
<name>A0A1C7H397_9BACE</name>
<dbReference type="InterPro" id="IPR024618">
    <property type="entry name" value="DUF3857"/>
</dbReference>
<organism evidence="4 5">
    <name type="scientific">Bacteroides caecimuris</name>
    <dbReference type="NCBI Taxonomy" id="1796613"/>
    <lineage>
        <taxon>Bacteria</taxon>
        <taxon>Pseudomonadati</taxon>
        <taxon>Bacteroidota</taxon>
        <taxon>Bacteroidia</taxon>
        <taxon>Bacteroidales</taxon>
        <taxon>Bacteroidaceae</taxon>
        <taxon>Bacteroides</taxon>
    </lineage>
</organism>
<reference evidence="5" key="1">
    <citation type="submission" date="2016-04" db="EMBL/GenBank/DDBJ databases">
        <title>Complete Genome Sequences of Twelve Strains of a Stable Defined Moderately Diverse Mouse Microbiota 2 (sDMDMm2).</title>
        <authorList>
            <person name="Uchimura Y."/>
            <person name="Wyss M."/>
            <person name="Brugiroux S."/>
            <person name="Limenitakis J.P."/>
            <person name="Stecher B."/>
            <person name="McCoy K.D."/>
            <person name="Macpherson A.J."/>
        </authorList>
    </citation>
    <scope>NUCLEOTIDE SEQUENCE [LARGE SCALE GENOMIC DNA]</scope>
    <source>
        <strain evidence="5">I48</strain>
    </source>
</reference>
<evidence type="ECO:0000259" key="3">
    <source>
        <dbReference type="Pfam" id="PF12969"/>
    </source>
</evidence>
<dbReference type="InterPro" id="IPR002931">
    <property type="entry name" value="Transglutaminase-like"/>
</dbReference>
<feature type="signal peptide" evidence="1">
    <location>
        <begin position="1"/>
        <end position="35"/>
    </location>
</feature>
<dbReference type="Gene3D" id="2.60.40.3140">
    <property type="match status" value="1"/>
</dbReference>
<dbReference type="InterPro" id="IPR038765">
    <property type="entry name" value="Papain-like_cys_pep_sf"/>
</dbReference>
<feature type="domain" description="Transglutaminase-like" evidence="2">
    <location>
        <begin position="284"/>
        <end position="392"/>
    </location>
</feature>
<dbReference type="Pfam" id="PF01841">
    <property type="entry name" value="Transglut_core"/>
    <property type="match status" value="1"/>
</dbReference>
<dbReference type="Pfam" id="PF12969">
    <property type="entry name" value="DUF3857"/>
    <property type="match status" value="1"/>
</dbReference>
<dbReference type="RefSeq" id="WP_084081156.1">
    <property type="nucleotide sequence ID" value="NZ_CAPDLJ010000033.1"/>
</dbReference>
<dbReference type="GeneID" id="82188113"/>
<sequence length="639" mass="72606">MIRSNRSILKQMTHRTFSLSCVFICLSLHTLSVCAQDILQDANSVIVEARTEVLCKSMTQSIEKESLIITVLNRKGLDAAHFFCGCDMFRSLQKFSGEIINASGQSVRKIKKGELQKSEYSSSLSTDDYFYYYECNYPTFPFTVKYEWEVKCNNGLIGYPTFIPQAYFDQGVEIATYRIELPAGQRCRYRELNTQGKKIQVKESTGADGQQVIEATASKLSPIVKEPFGPDFAELLPRVYFAPSAFKFDKSESDMSSWQKYGEWQYRLLDGRDQLTEPFRAKLHELTANCATERDKVKTIYDYLAKTTRYVSIQLGIGGLQPIAATDVCRTGFGDCKGLSNYTRAMLKELGIVSTYTVISTTNERLLPDFSSANQMNHVILQVPLPQDTLWLECTNPSLPFGYVHQDIAGHDALLIEPDGGKMYRLPTYPDSLNTQHIAADITLSPTAEARIEVNEVSRIFQYENEAGIVYLEPNQQKDRIRSGIHLPQADIRNLQISECKEANPSITFRYTATSNQYGHKTGNRLFIPANVFRKEFSVPPLTKRMYPIHIDYGYTDTDSIRIQLPEGYVIEGLPKPLDVKSKFGSFHSDIQVKDKKIYIVHRLFMSKGVYSPTEYAAFLDFRKQVAGQYSGKIILKRE</sequence>
<dbReference type="AlphaFoldDB" id="A0A1C7H397"/>
<evidence type="ECO:0000313" key="4">
    <source>
        <dbReference type="EMBL" id="ANU58421.2"/>
    </source>
</evidence>
<evidence type="ECO:0000256" key="1">
    <source>
        <dbReference type="SAM" id="SignalP"/>
    </source>
</evidence>
<dbReference type="SUPFAM" id="SSF54001">
    <property type="entry name" value="Cysteine proteinases"/>
    <property type="match status" value="1"/>
</dbReference>
<feature type="chain" id="PRO_5012859479" description="DUF3857 domain-containing protein" evidence="1">
    <location>
        <begin position="36"/>
        <end position="639"/>
    </location>
</feature>
<dbReference type="Gene3D" id="3.10.620.30">
    <property type="match status" value="1"/>
</dbReference>
<gene>
    <name evidence="4" type="ORF">A4V03_13275</name>
</gene>
<protein>
    <recommendedName>
        <fullName evidence="6">DUF3857 domain-containing protein</fullName>
    </recommendedName>
</protein>
<dbReference type="OrthoDB" id="8595007at2"/>
<proteinExistence type="predicted"/>